<feature type="domain" description="Reverse transcriptase" evidence="1">
    <location>
        <begin position="1"/>
        <end position="109"/>
    </location>
</feature>
<organism evidence="2 3">
    <name type="scientific">Trichonephila clavipes</name>
    <name type="common">Golden silk orbweaver</name>
    <name type="synonym">Nephila clavipes</name>
    <dbReference type="NCBI Taxonomy" id="2585209"/>
    <lineage>
        <taxon>Eukaryota</taxon>
        <taxon>Metazoa</taxon>
        <taxon>Ecdysozoa</taxon>
        <taxon>Arthropoda</taxon>
        <taxon>Chelicerata</taxon>
        <taxon>Arachnida</taxon>
        <taxon>Araneae</taxon>
        <taxon>Araneomorphae</taxon>
        <taxon>Entelegynae</taxon>
        <taxon>Araneoidea</taxon>
        <taxon>Nephilidae</taxon>
        <taxon>Trichonephila</taxon>
    </lineage>
</organism>
<evidence type="ECO:0000313" key="3">
    <source>
        <dbReference type="Proteomes" id="UP000887159"/>
    </source>
</evidence>
<dbReference type="InterPro" id="IPR043502">
    <property type="entry name" value="DNA/RNA_pol_sf"/>
</dbReference>
<dbReference type="Proteomes" id="UP000887159">
    <property type="component" value="Unassembled WGS sequence"/>
</dbReference>
<keyword evidence="2" id="KW-0695">RNA-directed DNA polymerase</keyword>
<gene>
    <name evidence="2" type="primary">RTase_42</name>
    <name evidence="2" type="ORF">TNCV_195501</name>
</gene>
<evidence type="ECO:0000313" key="2">
    <source>
        <dbReference type="EMBL" id="GFY35457.1"/>
    </source>
</evidence>
<keyword evidence="3" id="KW-1185">Reference proteome</keyword>
<dbReference type="EMBL" id="BMAU01021432">
    <property type="protein sequence ID" value="GFY35457.1"/>
    <property type="molecule type" value="Genomic_DNA"/>
</dbReference>
<dbReference type="Pfam" id="PF00078">
    <property type="entry name" value="RVT_1"/>
    <property type="match status" value="1"/>
</dbReference>
<reference evidence="2" key="1">
    <citation type="submission" date="2020-08" db="EMBL/GenBank/DDBJ databases">
        <title>Multicomponent nature underlies the extraordinary mechanical properties of spider dragline silk.</title>
        <authorList>
            <person name="Kono N."/>
            <person name="Nakamura H."/>
            <person name="Mori M."/>
            <person name="Yoshida Y."/>
            <person name="Ohtoshi R."/>
            <person name="Malay A.D."/>
            <person name="Moran D.A.P."/>
            <person name="Tomita M."/>
            <person name="Numata K."/>
            <person name="Arakawa K."/>
        </authorList>
    </citation>
    <scope>NUCLEOTIDE SEQUENCE</scope>
</reference>
<dbReference type="InterPro" id="IPR000477">
    <property type="entry name" value="RT_dom"/>
</dbReference>
<name>A0A8X6WJ38_TRICX</name>
<dbReference type="AlphaFoldDB" id="A0A8X6WJ38"/>
<comment type="caution">
    <text evidence="2">The sequence shown here is derived from an EMBL/GenBank/DDBJ whole genome shotgun (WGS) entry which is preliminary data.</text>
</comment>
<keyword evidence="2" id="KW-0548">Nucleotidyltransferase</keyword>
<proteinExistence type="predicted"/>
<dbReference type="GO" id="GO:0003964">
    <property type="term" value="F:RNA-directed DNA polymerase activity"/>
    <property type="evidence" value="ECO:0007669"/>
    <property type="project" value="UniProtKB-KW"/>
</dbReference>
<keyword evidence="2" id="KW-0808">Transferase</keyword>
<protein>
    <submittedName>
        <fullName evidence="2">Putative RNA-directed DNA polymerase from transposon BS</fullName>
    </submittedName>
</protein>
<dbReference type="PROSITE" id="PS50878">
    <property type="entry name" value="RT_POL"/>
    <property type="match status" value="1"/>
</dbReference>
<accession>A0A8X6WJ38</accession>
<evidence type="ECO:0000259" key="1">
    <source>
        <dbReference type="PROSITE" id="PS50878"/>
    </source>
</evidence>
<dbReference type="SUPFAM" id="SSF56672">
    <property type="entry name" value="DNA/RNA polymerases"/>
    <property type="match status" value="1"/>
</dbReference>
<sequence length="140" mass="15648">MSKGFKMSQGLPQGSVLSPTLFTLFMCGIEEVIFRRCEVGLFADDIVIWKCGADISLLENSVKNSLVDAWNFAVNHKLCFNALKSSTSFFTTHRKLYKYQPKIFLGGSPLSVDTHPKYLGGQKYPAQDTSIISCIRVEND</sequence>